<evidence type="ECO:0000313" key="3">
    <source>
        <dbReference type="Proteomes" id="UP000250235"/>
    </source>
</evidence>
<dbReference type="EMBL" id="KQ988432">
    <property type="protein sequence ID" value="KZV55922.1"/>
    <property type="molecule type" value="Genomic_DNA"/>
</dbReference>
<evidence type="ECO:0000256" key="1">
    <source>
        <dbReference type="SAM" id="MobiDB-lite"/>
    </source>
</evidence>
<dbReference type="AlphaFoldDB" id="A0A2Z7DEW8"/>
<name>A0A2Z7DEW8_9LAMI</name>
<dbReference type="Proteomes" id="UP000250235">
    <property type="component" value="Unassembled WGS sequence"/>
</dbReference>
<feature type="region of interest" description="Disordered" evidence="1">
    <location>
        <begin position="1"/>
        <end position="45"/>
    </location>
</feature>
<keyword evidence="3" id="KW-1185">Reference proteome</keyword>
<organism evidence="2 3">
    <name type="scientific">Dorcoceras hygrometricum</name>
    <dbReference type="NCBI Taxonomy" id="472368"/>
    <lineage>
        <taxon>Eukaryota</taxon>
        <taxon>Viridiplantae</taxon>
        <taxon>Streptophyta</taxon>
        <taxon>Embryophyta</taxon>
        <taxon>Tracheophyta</taxon>
        <taxon>Spermatophyta</taxon>
        <taxon>Magnoliopsida</taxon>
        <taxon>eudicotyledons</taxon>
        <taxon>Gunneridae</taxon>
        <taxon>Pentapetalae</taxon>
        <taxon>asterids</taxon>
        <taxon>lamiids</taxon>
        <taxon>Lamiales</taxon>
        <taxon>Gesneriaceae</taxon>
        <taxon>Didymocarpoideae</taxon>
        <taxon>Trichosporeae</taxon>
        <taxon>Loxocarpinae</taxon>
        <taxon>Dorcoceras</taxon>
    </lineage>
</organism>
<protein>
    <submittedName>
        <fullName evidence="2">Uncharacterized protein</fullName>
    </submittedName>
</protein>
<proteinExistence type="predicted"/>
<feature type="compositionally biased region" description="Pro residues" evidence="1">
    <location>
        <begin position="23"/>
        <end position="35"/>
    </location>
</feature>
<evidence type="ECO:0000313" key="2">
    <source>
        <dbReference type="EMBL" id="KZV55922.1"/>
    </source>
</evidence>
<reference evidence="2 3" key="1">
    <citation type="journal article" date="2015" name="Proc. Natl. Acad. Sci. U.S.A.">
        <title>The resurrection genome of Boea hygrometrica: A blueprint for survival of dehydration.</title>
        <authorList>
            <person name="Xiao L."/>
            <person name="Yang G."/>
            <person name="Zhang L."/>
            <person name="Yang X."/>
            <person name="Zhao S."/>
            <person name="Ji Z."/>
            <person name="Zhou Q."/>
            <person name="Hu M."/>
            <person name="Wang Y."/>
            <person name="Chen M."/>
            <person name="Xu Y."/>
            <person name="Jin H."/>
            <person name="Xiao X."/>
            <person name="Hu G."/>
            <person name="Bao F."/>
            <person name="Hu Y."/>
            <person name="Wan P."/>
            <person name="Li L."/>
            <person name="Deng X."/>
            <person name="Kuang T."/>
            <person name="Xiang C."/>
            <person name="Zhu J.K."/>
            <person name="Oliver M.J."/>
            <person name="He Y."/>
        </authorList>
    </citation>
    <scope>NUCLEOTIDE SEQUENCE [LARGE SCALE GENOMIC DNA]</scope>
    <source>
        <strain evidence="3">cv. XS01</strain>
    </source>
</reference>
<feature type="compositionally biased region" description="Basic and acidic residues" evidence="1">
    <location>
        <begin position="78"/>
        <end position="92"/>
    </location>
</feature>
<feature type="region of interest" description="Disordered" evidence="1">
    <location>
        <begin position="73"/>
        <end position="92"/>
    </location>
</feature>
<accession>A0A2Z7DEW8</accession>
<gene>
    <name evidence="2" type="ORF">F511_24816</name>
</gene>
<sequence length="115" mass="12243">MCHTPSDMPPTAASHALLRPPLAGAPPDGPPPGPAGPNLTDPCPNHGRYWTHKASESGASCMQITHIARCESSSQWEAKTRDTGAEDNGEDHTLEFHSKTCKNSVTLGRMEDEVG</sequence>